<dbReference type="Proteomes" id="UP000289738">
    <property type="component" value="Chromosome B05"/>
</dbReference>
<dbReference type="STRING" id="3818.A0A444Z357"/>
<gene>
    <name evidence="2" type="ORF">Ahy_B05g076408</name>
</gene>
<protein>
    <submittedName>
        <fullName evidence="2">Uncharacterized protein</fullName>
    </submittedName>
</protein>
<dbReference type="PANTHER" id="PTHR34121:SF1">
    <property type="entry name" value="FILAMIN-A-INTERACTING PROTEIN 1"/>
    <property type="match status" value="1"/>
</dbReference>
<sequence>MTKAVEVGNNTNLTHAVVQHDGQAVAEGAKILQDRIDARNYRSVVHTIKRLEEAAITYRGPERVELLRRWLVVLKEVDKLSRATDDKEKTFEHHLGVEELKDNPRKPSLRQFSECSKSLQWNKDRVRELETQLKSLQEDLISAKDAAAANEEQLSAELSTVKCSYDADWKCTKGNSCRKVLRKAAKVPQCWPEPLHN</sequence>
<dbReference type="AlphaFoldDB" id="A0A444Z357"/>
<proteinExistence type="predicted"/>
<feature type="coiled-coil region" evidence="1">
    <location>
        <begin position="119"/>
        <end position="153"/>
    </location>
</feature>
<keyword evidence="3" id="KW-1185">Reference proteome</keyword>
<name>A0A444Z357_ARAHY</name>
<evidence type="ECO:0000313" key="2">
    <source>
        <dbReference type="EMBL" id="RYR08623.1"/>
    </source>
</evidence>
<evidence type="ECO:0000313" key="3">
    <source>
        <dbReference type="Proteomes" id="UP000289738"/>
    </source>
</evidence>
<evidence type="ECO:0000256" key="1">
    <source>
        <dbReference type="SAM" id="Coils"/>
    </source>
</evidence>
<organism evidence="2 3">
    <name type="scientific">Arachis hypogaea</name>
    <name type="common">Peanut</name>
    <dbReference type="NCBI Taxonomy" id="3818"/>
    <lineage>
        <taxon>Eukaryota</taxon>
        <taxon>Viridiplantae</taxon>
        <taxon>Streptophyta</taxon>
        <taxon>Embryophyta</taxon>
        <taxon>Tracheophyta</taxon>
        <taxon>Spermatophyta</taxon>
        <taxon>Magnoliopsida</taxon>
        <taxon>eudicotyledons</taxon>
        <taxon>Gunneridae</taxon>
        <taxon>Pentapetalae</taxon>
        <taxon>rosids</taxon>
        <taxon>fabids</taxon>
        <taxon>Fabales</taxon>
        <taxon>Fabaceae</taxon>
        <taxon>Papilionoideae</taxon>
        <taxon>50 kb inversion clade</taxon>
        <taxon>dalbergioids sensu lato</taxon>
        <taxon>Dalbergieae</taxon>
        <taxon>Pterocarpus clade</taxon>
        <taxon>Arachis</taxon>
    </lineage>
</organism>
<reference evidence="2 3" key="1">
    <citation type="submission" date="2019-01" db="EMBL/GenBank/DDBJ databases">
        <title>Sequencing of cultivated peanut Arachis hypogaea provides insights into genome evolution and oil improvement.</title>
        <authorList>
            <person name="Chen X."/>
        </authorList>
    </citation>
    <scope>NUCLEOTIDE SEQUENCE [LARGE SCALE GENOMIC DNA]</scope>
    <source>
        <strain evidence="3">cv. Fuhuasheng</strain>
        <tissue evidence="2">Leaves</tissue>
    </source>
</reference>
<comment type="caution">
    <text evidence="2">The sequence shown here is derived from an EMBL/GenBank/DDBJ whole genome shotgun (WGS) entry which is preliminary data.</text>
</comment>
<keyword evidence="1" id="KW-0175">Coiled coil</keyword>
<dbReference type="EMBL" id="SDMP01000015">
    <property type="protein sequence ID" value="RYR08623.1"/>
    <property type="molecule type" value="Genomic_DNA"/>
</dbReference>
<dbReference type="PANTHER" id="PTHR34121">
    <property type="entry name" value="MYOSIN-11"/>
    <property type="match status" value="1"/>
</dbReference>
<accession>A0A444Z357</accession>